<dbReference type="EMBL" id="JAROKN010000015">
    <property type="protein sequence ID" value="MDF9277756.1"/>
    <property type="molecule type" value="Genomic_DNA"/>
</dbReference>
<reference evidence="3 4" key="1">
    <citation type="journal article" date="2023" name="Int. J. Syst. Evol. Microbiol.">
        <title>Arthrobacter vasquezii sp. nov., isolated from a soil sample from Union Glacier, Antarctica.</title>
        <authorList>
            <person name="Valenzuela-Ibaceta F."/>
            <person name="Carrasco V."/>
            <person name="Lagos-Moraga S."/>
            <person name="Dietz-Vargas C."/>
            <person name="Navarro C.A."/>
            <person name="Perez-Donoso J.M."/>
        </authorList>
    </citation>
    <scope>NUCLEOTIDE SEQUENCE [LARGE SCALE GENOMIC DNA]</scope>
    <source>
        <strain evidence="3 4">EH-1B-1</strain>
    </source>
</reference>
<gene>
    <name evidence="3" type="ORF">P4U43_08135</name>
</gene>
<dbReference type="Proteomes" id="UP001220456">
    <property type="component" value="Unassembled WGS sequence"/>
</dbReference>
<feature type="chain" id="PRO_5045368892" description="Integral membrane protein" evidence="2">
    <location>
        <begin position="24"/>
        <end position="121"/>
    </location>
</feature>
<keyword evidence="1" id="KW-0812">Transmembrane</keyword>
<evidence type="ECO:0000313" key="4">
    <source>
        <dbReference type="Proteomes" id="UP001220456"/>
    </source>
</evidence>
<feature type="signal peptide" evidence="2">
    <location>
        <begin position="1"/>
        <end position="23"/>
    </location>
</feature>
<evidence type="ECO:0000256" key="1">
    <source>
        <dbReference type="SAM" id="Phobius"/>
    </source>
</evidence>
<evidence type="ECO:0008006" key="5">
    <source>
        <dbReference type="Google" id="ProtNLM"/>
    </source>
</evidence>
<name>A0ABT6CVF3_9MICC</name>
<protein>
    <recommendedName>
        <fullName evidence="5">Integral membrane protein</fullName>
    </recommendedName>
</protein>
<sequence length="121" mass="13089">MTAGLLLAIGAMLSVSALFDAYAGHPGDTAEYLCVVDHPLPDGVELPINEYNEGSRVEGRWTLWPLGRECTWHSTVSDGTLTYQVGGWEPTWQIVGGTLAMGFGTFIALALRRSATYTRSP</sequence>
<feature type="transmembrane region" description="Helical" evidence="1">
    <location>
        <begin position="91"/>
        <end position="111"/>
    </location>
</feature>
<evidence type="ECO:0000313" key="3">
    <source>
        <dbReference type="EMBL" id="MDF9277756.1"/>
    </source>
</evidence>
<keyword evidence="4" id="KW-1185">Reference proteome</keyword>
<dbReference type="RefSeq" id="WP_277358277.1">
    <property type="nucleotide sequence ID" value="NZ_JAROKN010000015.1"/>
</dbReference>
<keyword evidence="1" id="KW-0472">Membrane</keyword>
<proteinExistence type="predicted"/>
<keyword evidence="2" id="KW-0732">Signal</keyword>
<keyword evidence="1" id="KW-1133">Transmembrane helix</keyword>
<comment type="caution">
    <text evidence="3">The sequence shown here is derived from an EMBL/GenBank/DDBJ whole genome shotgun (WGS) entry which is preliminary data.</text>
</comment>
<accession>A0ABT6CVF3</accession>
<organism evidence="3 4">
    <name type="scientific">Arthrobacter vasquezii</name>
    <dbReference type="NCBI Taxonomy" id="2977629"/>
    <lineage>
        <taxon>Bacteria</taxon>
        <taxon>Bacillati</taxon>
        <taxon>Actinomycetota</taxon>
        <taxon>Actinomycetes</taxon>
        <taxon>Micrococcales</taxon>
        <taxon>Micrococcaceae</taxon>
        <taxon>Arthrobacter</taxon>
    </lineage>
</organism>
<evidence type="ECO:0000256" key="2">
    <source>
        <dbReference type="SAM" id="SignalP"/>
    </source>
</evidence>